<dbReference type="GO" id="GO:0004642">
    <property type="term" value="F:phosphoribosylformylglycinamidine synthase activity"/>
    <property type="evidence" value="ECO:0007669"/>
    <property type="project" value="InterPro"/>
</dbReference>
<proteinExistence type="predicted"/>
<evidence type="ECO:0000313" key="3">
    <source>
        <dbReference type="EMBL" id="OGY27141.1"/>
    </source>
</evidence>
<dbReference type="Proteomes" id="UP000176389">
    <property type="component" value="Unassembled WGS sequence"/>
</dbReference>
<dbReference type="PANTHER" id="PTHR43555">
    <property type="entry name" value="PHOSPHORIBOSYLFORMYLGLYCINAMIDINE SYNTHASE SUBUNIT PURL"/>
    <property type="match status" value="1"/>
</dbReference>
<reference evidence="3 4" key="1">
    <citation type="journal article" date="2016" name="Nat. Commun.">
        <title>Thousands of microbial genomes shed light on interconnected biogeochemical processes in an aquifer system.</title>
        <authorList>
            <person name="Anantharaman K."/>
            <person name="Brown C.T."/>
            <person name="Hug L.A."/>
            <person name="Sharon I."/>
            <person name="Castelle C.J."/>
            <person name="Probst A.J."/>
            <person name="Thomas B.C."/>
            <person name="Singh A."/>
            <person name="Wilkins M.J."/>
            <person name="Karaoz U."/>
            <person name="Brodie E.L."/>
            <person name="Williams K.H."/>
            <person name="Hubbard S.S."/>
            <person name="Banfield J.F."/>
        </authorList>
    </citation>
    <scope>NUCLEOTIDE SEQUENCE [LARGE SCALE GENOMIC DNA]</scope>
</reference>
<gene>
    <name evidence="3" type="ORF">A2Z11_03230</name>
</gene>
<dbReference type="STRING" id="1802596.A2Z11_03230"/>
<accession>A0A1G1WHR1</accession>
<dbReference type="Pfam" id="PF18072">
    <property type="entry name" value="FGAR-AT_linker"/>
    <property type="match status" value="1"/>
</dbReference>
<name>A0A1G1WHR1_9BACT</name>
<feature type="region of interest" description="Disordered" evidence="1">
    <location>
        <begin position="86"/>
        <end position="105"/>
    </location>
</feature>
<feature type="domain" description="Phosphoribosylformylglycinamidine synthase linker" evidence="2">
    <location>
        <begin position="11"/>
        <end position="49"/>
    </location>
</feature>
<sequence length="144" mass="16339">MVKQEIARKLDELGIPHSDYEEIVRRLGRKPNTLELGLFGTMWSEHSSYRSSKPLLGVFDTLNDSLGAAESDTIAERHDRLIQEATEREEASDKPGTVSIGGLDTKTAVETWDRIHNQPRRDMWKRYEEALKKGTAKPPPNPLN</sequence>
<dbReference type="InterPro" id="IPR041609">
    <property type="entry name" value="PurL_linker"/>
</dbReference>
<protein>
    <recommendedName>
        <fullName evidence="2">Phosphoribosylformylglycinamidine synthase linker domain-containing protein</fullName>
    </recommendedName>
</protein>
<evidence type="ECO:0000259" key="2">
    <source>
        <dbReference type="Pfam" id="PF18072"/>
    </source>
</evidence>
<organism evidence="3 4">
    <name type="scientific">Candidatus Woykebacteria bacterium RBG_16_43_9</name>
    <dbReference type="NCBI Taxonomy" id="1802596"/>
    <lineage>
        <taxon>Bacteria</taxon>
        <taxon>Candidatus Woykeibacteriota</taxon>
    </lineage>
</organism>
<dbReference type="AlphaFoldDB" id="A0A1G1WHR1"/>
<dbReference type="PANTHER" id="PTHR43555:SF1">
    <property type="entry name" value="PHOSPHORIBOSYLFORMYLGLYCINAMIDINE SYNTHASE SUBUNIT PURL"/>
    <property type="match status" value="1"/>
</dbReference>
<evidence type="ECO:0000313" key="4">
    <source>
        <dbReference type="Proteomes" id="UP000176389"/>
    </source>
</evidence>
<dbReference type="GO" id="GO:0006189">
    <property type="term" value="P:'de novo' IMP biosynthetic process"/>
    <property type="evidence" value="ECO:0007669"/>
    <property type="project" value="InterPro"/>
</dbReference>
<comment type="caution">
    <text evidence="3">The sequence shown here is derived from an EMBL/GenBank/DDBJ whole genome shotgun (WGS) entry which is preliminary data.</text>
</comment>
<dbReference type="EMBL" id="MHCS01000002">
    <property type="protein sequence ID" value="OGY27141.1"/>
    <property type="molecule type" value="Genomic_DNA"/>
</dbReference>
<evidence type="ECO:0000256" key="1">
    <source>
        <dbReference type="SAM" id="MobiDB-lite"/>
    </source>
</evidence>
<dbReference type="SUPFAM" id="SSF109736">
    <property type="entry name" value="FGAM synthase PurL, linker domain"/>
    <property type="match status" value="1"/>
</dbReference>
<dbReference type="InterPro" id="IPR010074">
    <property type="entry name" value="PRibForGlyAmidine_synth_PurL"/>
</dbReference>